<sequence length="207" mass="23154">VVKTVDLSGLTSSSSRLQYVVADYNSDGRVFIYVSDAATRAILVYDVTSGRGYRVVLPQAVTMNCSRRDVLYLSLMHRQDGSTCLLFTYLGSNRLFSIRTDHLRNGNAHGKIHDLGLKPTRLVILGTDNGNALFFRYEGRPEVYRWDSETPFVPANFQPVYTSTECALATHVVPDYKRGQMRVLESNFPDYMQGTVGCGANHALNLM</sequence>
<dbReference type="AlphaFoldDB" id="A0A0J7K5D7"/>
<name>A0A0J7K5D7_LASNI</name>
<keyword evidence="3" id="KW-0964">Secreted</keyword>
<evidence type="ECO:0000256" key="3">
    <source>
        <dbReference type="ARBA" id="ARBA00022525"/>
    </source>
</evidence>
<comment type="similarity">
    <text evidence="2">Belongs to the major royal jelly protein family.</text>
</comment>
<dbReference type="Gene3D" id="2.120.10.30">
    <property type="entry name" value="TolB, C-terminal domain"/>
    <property type="match status" value="1"/>
</dbReference>
<evidence type="ECO:0000256" key="1">
    <source>
        <dbReference type="ARBA" id="ARBA00004613"/>
    </source>
</evidence>
<dbReference type="InterPro" id="IPR017996">
    <property type="entry name" value="MRJP/yellow-related"/>
</dbReference>
<dbReference type="STRING" id="67767.A0A0J7K5D7"/>
<dbReference type="PANTHER" id="PTHR10009">
    <property type="entry name" value="PROTEIN YELLOW-RELATED"/>
    <property type="match status" value="1"/>
</dbReference>
<evidence type="ECO:0000256" key="4">
    <source>
        <dbReference type="ARBA" id="ARBA00022729"/>
    </source>
</evidence>
<gene>
    <name evidence="5" type="ORF">RF55_16078</name>
</gene>
<accession>A0A0J7K5D7</accession>
<dbReference type="EMBL" id="LBMM01013942">
    <property type="protein sequence ID" value="KMQ85406.1"/>
    <property type="molecule type" value="Genomic_DNA"/>
</dbReference>
<dbReference type="OrthoDB" id="6583604at2759"/>
<reference evidence="5 6" key="1">
    <citation type="submission" date="2015-04" db="EMBL/GenBank/DDBJ databases">
        <title>Lasius niger genome sequencing.</title>
        <authorList>
            <person name="Konorov E.A."/>
            <person name="Nikitin M.A."/>
            <person name="Kirill M.V."/>
            <person name="Chang P."/>
        </authorList>
    </citation>
    <scope>NUCLEOTIDE SEQUENCE [LARGE SCALE GENOMIC DNA]</scope>
    <source>
        <tissue evidence="5">Whole</tissue>
    </source>
</reference>
<organism evidence="5 6">
    <name type="scientific">Lasius niger</name>
    <name type="common">Black garden ant</name>
    <dbReference type="NCBI Taxonomy" id="67767"/>
    <lineage>
        <taxon>Eukaryota</taxon>
        <taxon>Metazoa</taxon>
        <taxon>Ecdysozoa</taxon>
        <taxon>Arthropoda</taxon>
        <taxon>Hexapoda</taxon>
        <taxon>Insecta</taxon>
        <taxon>Pterygota</taxon>
        <taxon>Neoptera</taxon>
        <taxon>Endopterygota</taxon>
        <taxon>Hymenoptera</taxon>
        <taxon>Apocrita</taxon>
        <taxon>Aculeata</taxon>
        <taxon>Formicoidea</taxon>
        <taxon>Formicidae</taxon>
        <taxon>Formicinae</taxon>
        <taxon>Lasius</taxon>
        <taxon>Lasius</taxon>
    </lineage>
</organism>
<dbReference type="GO" id="GO:0005576">
    <property type="term" value="C:extracellular region"/>
    <property type="evidence" value="ECO:0007669"/>
    <property type="project" value="UniProtKB-SubCell"/>
</dbReference>
<dbReference type="Proteomes" id="UP000036403">
    <property type="component" value="Unassembled WGS sequence"/>
</dbReference>
<evidence type="ECO:0000256" key="2">
    <source>
        <dbReference type="ARBA" id="ARBA00009127"/>
    </source>
</evidence>
<comment type="caution">
    <text evidence="5">The sequence shown here is derived from an EMBL/GenBank/DDBJ whole genome shotgun (WGS) entry which is preliminary data.</text>
</comment>
<feature type="non-terminal residue" evidence="5">
    <location>
        <position position="1"/>
    </location>
</feature>
<dbReference type="PaxDb" id="67767-A0A0J7K5D7"/>
<evidence type="ECO:0000313" key="5">
    <source>
        <dbReference type="EMBL" id="KMQ85406.1"/>
    </source>
</evidence>
<proteinExistence type="inferred from homology"/>
<evidence type="ECO:0000313" key="6">
    <source>
        <dbReference type="Proteomes" id="UP000036403"/>
    </source>
</evidence>
<dbReference type="Pfam" id="PF03022">
    <property type="entry name" value="MRJP"/>
    <property type="match status" value="1"/>
</dbReference>
<keyword evidence="4" id="KW-0732">Signal</keyword>
<keyword evidence="6" id="KW-1185">Reference proteome</keyword>
<comment type="subcellular location">
    <subcellularLocation>
        <location evidence="1">Secreted</location>
    </subcellularLocation>
</comment>
<dbReference type="InterPro" id="IPR011042">
    <property type="entry name" value="6-blade_b-propeller_TolB-like"/>
</dbReference>
<dbReference type="PANTHER" id="PTHR10009:SF8">
    <property type="entry name" value="IP19120P"/>
    <property type="match status" value="1"/>
</dbReference>
<dbReference type="SUPFAM" id="SSF75011">
    <property type="entry name" value="3-carboxy-cis,cis-mucoante lactonizing enzyme"/>
    <property type="match status" value="1"/>
</dbReference>
<protein>
    <submittedName>
        <fullName evidence="5">Protein yellow</fullName>
    </submittedName>
</protein>